<evidence type="ECO:0000313" key="2">
    <source>
        <dbReference type="Proteomes" id="UP000502004"/>
    </source>
</evidence>
<dbReference type="Proteomes" id="UP000502004">
    <property type="component" value="Chromosome"/>
</dbReference>
<dbReference type="InterPro" id="IPR008792">
    <property type="entry name" value="PQQD"/>
</dbReference>
<organism evidence="1 2">
    <name type="scientific">Allofrancisella inopinata</name>
    <dbReference type="NCBI Taxonomy" id="1085647"/>
    <lineage>
        <taxon>Bacteria</taxon>
        <taxon>Pseudomonadati</taxon>
        <taxon>Pseudomonadota</taxon>
        <taxon>Gammaproteobacteria</taxon>
        <taxon>Thiotrichales</taxon>
        <taxon>Francisellaceae</taxon>
        <taxon>Allofrancisella</taxon>
    </lineage>
</organism>
<dbReference type="RefSeq" id="WP_133942089.1">
    <property type="nucleotide sequence ID" value="NZ_CP038241.1"/>
</dbReference>
<keyword evidence="2" id="KW-1185">Reference proteome</keyword>
<dbReference type="NCBIfam" id="NF033536">
    <property type="entry name" value="lasso_PqqD_Bac"/>
    <property type="match status" value="1"/>
</dbReference>
<dbReference type="EMBL" id="CP038241">
    <property type="protein sequence ID" value="QIV95584.1"/>
    <property type="molecule type" value="Genomic_DNA"/>
</dbReference>
<gene>
    <name evidence="1" type="ORF">E4K63_01515</name>
</gene>
<dbReference type="KEGG" id="aii:E4K63_01515"/>
<protein>
    <submittedName>
        <fullName evidence="1">Lasso peptide biosynthesis PqqD family chaperone</fullName>
    </submittedName>
</protein>
<evidence type="ECO:0000313" key="1">
    <source>
        <dbReference type="EMBL" id="QIV95584.1"/>
    </source>
</evidence>
<accession>A0AAE6YIZ4</accession>
<dbReference type="Gene3D" id="1.10.10.1150">
    <property type="entry name" value="Coenzyme PQQ synthesis protein D (PqqD)"/>
    <property type="match status" value="1"/>
</dbReference>
<dbReference type="Pfam" id="PF05402">
    <property type="entry name" value="PqqD"/>
    <property type="match status" value="1"/>
</dbReference>
<dbReference type="AlphaFoldDB" id="A0AAE6YIZ4"/>
<name>A0AAE6YIZ4_9GAMM</name>
<proteinExistence type="predicted"/>
<dbReference type="InterPro" id="IPR041881">
    <property type="entry name" value="PqqD_sf"/>
</dbReference>
<sequence length="94" mass="11086">MNNLSIKDKIYRNKDFYSSEIDDEVIMMNIDNNSYYSTGEIGNRIWQLLDTVTTCEDICKQLIQEYDVSQEQCQKDVLKFLTELLDNSAIFIEK</sequence>
<reference evidence="1 2" key="1">
    <citation type="submission" date="2019-03" db="EMBL/GenBank/DDBJ databases">
        <title>Complete Genome Sequence of Allofrancisella inopinata Strain SYSU YG23 Isolated from Water-Cooling Systems in China.</title>
        <authorList>
            <person name="Ohrman C."/>
            <person name="Uneklint I."/>
            <person name="Sjodin A."/>
        </authorList>
    </citation>
    <scope>NUCLEOTIDE SEQUENCE [LARGE SCALE GENOMIC DNA]</scope>
    <source>
        <strain evidence="1 2">SYSU YG23</strain>
    </source>
</reference>